<gene>
    <name evidence="2" type="ORF">NPA36_01125</name>
</gene>
<dbReference type="InterPro" id="IPR041657">
    <property type="entry name" value="HTH_17"/>
</dbReference>
<dbReference type="RefSeq" id="WP_256944277.1">
    <property type="nucleotide sequence ID" value="NZ_JANHNZ010000001.1"/>
</dbReference>
<dbReference type="Proteomes" id="UP001059480">
    <property type="component" value="Unassembled WGS sequence"/>
</dbReference>
<sequence length="92" mass="11093">METIRFELSNTQKETLKTELRQILNEEVEKFKDYHGIRYMKKFEVCSYLGVSNNKLDQMIKNEDFPLIKIQGVIRFDKLQVDQWMTERSNIS</sequence>
<dbReference type="Pfam" id="PF12728">
    <property type="entry name" value="HTH_17"/>
    <property type="match status" value="1"/>
</dbReference>
<dbReference type="SUPFAM" id="SSF46955">
    <property type="entry name" value="Putative DNA-binding domain"/>
    <property type="match status" value="1"/>
</dbReference>
<reference evidence="2" key="1">
    <citation type="submission" date="2022-07" db="EMBL/GenBank/DDBJ databases">
        <authorList>
            <person name="Jung M.-Y."/>
            <person name="Lee M."/>
        </authorList>
    </citation>
    <scope>NUCLEOTIDE SEQUENCE</scope>
    <source>
        <strain evidence="2">S8</strain>
    </source>
</reference>
<protein>
    <submittedName>
        <fullName evidence="2">Helix-turn-helix domain-containing protein</fullName>
    </submittedName>
</protein>
<keyword evidence="3" id="KW-1185">Reference proteome</keyword>
<reference evidence="2" key="2">
    <citation type="journal article" date="2023" name="Curr. Microbiol.">
        <title>Granulicatella seriolae sp. nov., a Novel Facultative Anaerobe Isolated from Yellowtail Marine Fish.</title>
        <authorList>
            <person name="Lee M."/>
            <person name="Choi Y.J."/>
            <person name="Farooq A."/>
            <person name="Jeong J.B."/>
            <person name="Jung M.Y."/>
        </authorList>
    </citation>
    <scope>NUCLEOTIDE SEQUENCE</scope>
    <source>
        <strain evidence="2">S8</strain>
    </source>
</reference>
<evidence type="ECO:0000259" key="1">
    <source>
        <dbReference type="Pfam" id="PF12728"/>
    </source>
</evidence>
<evidence type="ECO:0000313" key="3">
    <source>
        <dbReference type="Proteomes" id="UP001059480"/>
    </source>
</evidence>
<proteinExistence type="predicted"/>
<reference evidence="2" key="3">
    <citation type="journal article" date="2023" name="Microbiol. Resour. Announc.">
        <title>Draft Genome Sequence of Granulicatella sp. Strain S8, Isolated from a Marine Fish, Seriola quinqueradiata.</title>
        <authorList>
            <person name="Lee M."/>
            <person name="Farooq A."/>
            <person name="Jeong J.B."/>
            <person name="Jung M.Y."/>
        </authorList>
    </citation>
    <scope>NUCLEOTIDE SEQUENCE</scope>
    <source>
        <strain evidence="2">S8</strain>
    </source>
</reference>
<feature type="domain" description="Helix-turn-helix" evidence="1">
    <location>
        <begin position="44"/>
        <end position="89"/>
    </location>
</feature>
<comment type="caution">
    <text evidence="2">The sequence shown here is derived from an EMBL/GenBank/DDBJ whole genome shotgun (WGS) entry which is preliminary data.</text>
</comment>
<name>A0ABT1WKU1_9LACT</name>
<dbReference type="EMBL" id="JANHNZ010000001">
    <property type="protein sequence ID" value="MCQ9209168.1"/>
    <property type="molecule type" value="Genomic_DNA"/>
</dbReference>
<organism evidence="2 3">
    <name type="scientific">Granulicatella seriolae</name>
    <dbReference type="NCBI Taxonomy" id="2967226"/>
    <lineage>
        <taxon>Bacteria</taxon>
        <taxon>Bacillati</taxon>
        <taxon>Bacillota</taxon>
        <taxon>Bacilli</taxon>
        <taxon>Lactobacillales</taxon>
        <taxon>Carnobacteriaceae</taxon>
        <taxon>Granulicatella</taxon>
    </lineage>
</organism>
<dbReference type="InterPro" id="IPR009061">
    <property type="entry name" value="DNA-bd_dom_put_sf"/>
</dbReference>
<evidence type="ECO:0000313" key="2">
    <source>
        <dbReference type="EMBL" id="MCQ9209168.1"/>
    </source>
</evidence>
<accession>A0ABT1WKU1</accession>